<evidence type="ECO:0000313" key="3">
    <source>
        <dbReference type="Proteomes" id="UP000516173"/>
    </source>
</evidence>
<dbReference type="EMBL" id="AP023396">
    <property type="protein sequence ID" value="BCK54196.1"/>
    <property type="molecule type" value="Genomic_DNA"/>
</dbReference>
<evidence type="ECO:0000256" key="1">
    <source>
        <dbReference type="SAM" id="SignalP"/>
    </source>
</evidence>
<accession>A0A7G1KI54</accession>
<feature type="chain" id="PRO_5039518369" evidence="1">
    <location>
        <begin position="29"/>
        <end position="177"/>
    </location>
</feature>
<keyword evidence="3" id="KW-1185">Reference proteome</keyword>
<proteinExistence type="predicted"/>
<organism evidence="2 3">
    <name type="scientific">Nocardia wallacei</name>
    <dbReference type="NCBI Taxonomy" id="480035"/>
    <lineage>
        <taxon>Bacteria</taxon>
        <taxon>Bacillati</taxon>
        <taxon>Actinomycetota</taxon>
        <taxon>Actinomycetes</taxon>
        <taxon>Mycobacteriales</taxon>
        <taxon>Nocardiaceae</taxon>
        <taxon>Nocardia</taxon>
    </lineage>
</organism>
<dbReference type="KEGG" id="nwl:NWFMUON74_19680"/>
<dbReference type="AlphaFoldDB" id="A0A7G1KI54"/>
<keyword evidence="1" id="KW-0732">Signal</keyword>
<dbReference type="GeneID" id="80346531"/>
<gene>
    <name evidence="2" type="ORF">NWFMUON74_19680</name>
</gene>
<evidence type="ECO:0000313" key="2">
    <source>
        <dbReference type="EMBL" id="BCK54196.1"/>
    </source>
</evidence>
<reference evidence="2 3" key="1">
    <citation type="submission" date="2020-08" db="EMBL/GenBank/DDBJ databases">
        <title>Genome Sequencing of Nocardia wallacei strain FMUON74 and assembly.</title>
        <authorList>
            <person name="Toyokawa M."/>
            <person name="Uesaka K."/>
        </authorList>
    </citation>
    <scope>NUCLEOTIDE SEQUENCE [LARGE SCALE GENOMIC DNA]</scope>
    <source>
        <strain evidence="2 3">FMUON74</strain>
    </source>
</reference>
<dbReference type="RefSeq" id="WP_187687492.1">
    <property type="nucleotide sequence ID" value="NZ_AP023396.1"/>
</dbReference>
<dbReference type="Proteomes" id="UP000516173">
    <property type="component" value="Chromosome"/>
</dbReference>
<sequence length="177" mass="18729">MGTATHHWVTAFAAVVGAGIVLAAPASAGPPGHCLQLDDPAPCGVVINESAVKIGVFNNWDRPLPDSENPPLTMPGSDDWNTYAQKHPDTATLIWDHWSTTKDPDGMQATLLDAGATSSSLGPGFKDTDGFYIGPHMRAFVTVESALQPRALCVYGPVYHQVHDGETAHVQAGKDNC</sequence>
<name>A0A7G1KI54_9NOCA</name>
<protein>
    <submittedName>
        <fullName evidence="2">Uncharacterized protein</fullName>
    </submittedName>
</protein>
<feature type="signal peptide" evidence="1">
    <location>
        <begin position="1"/>
        <end position="28"/>
    </location>
</feature>